<proteinExistence type="predicted"/>
<accession>A0AA88JAC4</accession>
<evidence type="ECO:0000313" key="2">
    <source>
        <dbReference type="EMBL" id="GMN66620.1"/>
    </source>
</evidence>
<dbReference type="EMBL" id="BTGU01000346">
    <property type="protein sequence ID" value="GMN66620.1"/>
    <property type="molecule type" value="Genomic_DNA"/>
</dbReference>
<protein>
    <submittedName>
        <fullName evidence="2">Uncharacterized protein</fullName>
    </submittedName>
</protein>
<dbReference type="Proteomes" id="UP001187192">
    <property type="component" value="Unassembled WGS sequence"/>
</dbReference>
<comment type="caution">
    <text evidence="2">The sequence shown here is derived from an EMBL/GenBank/DDBJ whole genome shotgun (WGS) entry which is preliminary data.</text>
</comment>
<evidence type="ECO:0000256" key="1">
    <source>
        <dbReference type="SAM" id="MobiDB-lite"/>
    </source>
</evidence>
<evidence type="ECO:0000313" key="3">
    <source>
        <dbReference type="Proteomes" id="UP001187192"/>
    </source>
</evidence>
<name>A0AA88JAC4_FICCA</name>
<feature type="region of interest" description="Disordered" evidence="1">
    <location>
        <begin position="1"/>
        <end position="27"/>
    </location>
</feature>
<gene>
    <name evidence="2" type="ORF">TIFTF001_035689</name>
</gene>
<reference evidence="2" key="1">
    <citation type="submission" date="2023-07" db="EMBL/GenBank/DDBJ databases">
        <title>draft genome sequence of fig (Ficus carica).</title>
        <authorList>
            <person name="Takahashi T."/>
            <person name="Nishimura K."/>
        </authorList>
    </citation>
    <scope>NUCLEOTIDE SEQUENCE</scope>
</reference>
<organism evidence="2 3">
    <name type="scientific">Ficus carica</name>
    <name type="common">Common fig</name>
    <dbReference type="NCBI Taxonomy" id="3494"/>
    <lineage>
        <taxon>Eukaryota</taxon>
        <taxon>Viridiplantae</taxon>
        <taxon>Streptophyta</taxon>
        <taxon>Embryophyta</taxon>
        <taxon>Tracheophyta</taxon>
        <taxon>Spermatophyta</taxon>
        <taxon>Magnoliopsida</taxon>
        <taxon>eudicotyledons</taxon>
        <taxon>Gunneridae</taxon>
        <taxon>Pentapetalae</taxon>
        <taxon>rosids</taxon>
        <taxon>fabids</taxon>
        <taxon>Rosales</taxon>
        <taxon>Moraceae</taxon>
        <taxon>Ficeae</taxon>
        <taxon>Ficus</taxon>
    </lineage>
</organism>
<keyword evidence="3" id="KW-1185">Reference proteome</keyword>
<sequence>MRGGRAGNGINEKDERATVAGAGDSGARRMRELGRRLKRRRRGERWPEFVWVAGECRVAFLSLSSFSVCELYAKK</sequence>
<dbReference type="AlphaFoldDB" id="A0AA88JAC4"/>